<protein>
    <recommendedName>
        <fullName evidence="4">Anthocyanidin reductase</fullName>
    </recommendedName>
</protein>
<sequence length="699" mass="80068">MEKLSTVCVTGATGYIGDESKVQLLKKLEGADERLRLFEADLYDSKKFELAINGCDFVFLVATPLLHNPNSQASFFLALFLQERISTAFRIENWKLEEQRMNFLRRNKLEDYKDTTEASLAAMHIIMGACERSKSVKRVIYTASVMSASPRKEDDFSFKNLMDESCWTPLHCPFAHAQKFEQDYISSKTSTEKEILAYNTKGEKRRIKVVSLVCALVGGNGILEYIPGSISVIISPLSGQRLRYKQLKLLQEMLGSVPLVHIDDVCEAHIFCIEKDIISERFMCVSQWPMMQEIIDYYELKFPISQFKAEASLQFSSFADGEAEHRLCNWSNRLYRFMAYSQALAEEKLHCSAHIRDESKVQLLKKLEGADERLRLFEADLYDSKKFELAINGCDFVFLVATPLLHNPNSQASFFLALFLQERISTAFRIENWKLEEQRMNFLRRNKLEDYKDTTEASLAAMHIIMGACERSKSVKRVIYTASVMSASPRKEDDFSLKNLMDESCWTPLHCPFAHAQKFEQDYISSKTLTEKEILAYNTKGEKRRIKVVSLVCALVGGNGILEYMPGSISVIISPLSGQRLQYKQLKLLQEMLGSVPLVHIDDVCEAHIFCIEKDIISERFMCVSQWPMMQEIVDYYEFKFPKAQVLKEVEGNKSGTPCNSIKLLDLGFKYKYNMEQILDGSVEYARRVGGLTDISALF</sequence>
<evidence type="ECO:0008006" key="4">
    <source>
        <dbReference type="Google" id="ProtNLM"/>
    </source>
</evidence>
<dbReference type="PANTHER" id="PTHR10366">
    <property type="entry name" value="NAD DEPENDENT EPIMERASE/DEHYDRATASE"/>
    <property type="match status" value="1"/>
</dbReference>
<dbReference type="Proteomes" id="UP001552299">
    <property type="component" value="Unassembled WGS sequence"/>
</dbReference>
<accession>A0ABD0VKF3</accession>
<dbReference type="AlphaFoldDB" id="A0ABD0VKF3"/>
<name>A0ABD0VKF3_DENTH</name>
<proteinExistence type="predicted"/>
<keyword evidence="3" id="KW-1185">Reference proteome</keyword>
<dbReference type="GO" id="GO:0016491">
    <property type="term" value="F:oxidoreductase activity"/>
    <property type="evidence" value="ECO:0007669"/>
    <property type="project" value="UniProtKB-KW"/>
</dbReference>
<keyword evidence="1" id="KW-0560">Oxidoreductase</keyword>
<gene>
    <name evidence="2" type="ORF">M5K25_003501</name>
</gene>
<evidence type="ECO:0000313" key="2">
    <source>
        <dbReference type="EMBL" id="KAL0925186.1"/>
    </source>
</evidence>
<dbReference type="PANTHER" id="PTHR10366:SF696">
    <property type="entry name" value="OS07G0601900 PROTEIN"/>
    <property type="match status" value="1"/>
</dbReference>
<dbReference type="Gene3D" id="3.40.50.720">
    <property type="entry name" value="NAD(P)-binding Rossmann-like Domain"/>
    <property type="match status" value="4"/>
</dbReference>
<dbReference type="EMBL" id="JANQDX010000004">
    <property type="protein sequence ID" value="KAL0925186.1"/>
    <property type="molecule type" value="Genomic_DNA"/>
</dbReference>
<dbReference type="InterPro" id="IPR050425">
    <property type="entry name" value="NAD(P)_dehydrat-like"/>
</dbReference>
<comment type="caution">
    <text evidence="2">The sequence shown here is derived from an EMBL/GenBank/DDBJ whole genome shotgun (WGS) entry which is preliminary data.</text>
</comment>
<dbReference type="InterPro" id="IPR036291">
    <property type="entry name" value="NAD(P)-bd_dom_sf"/>
</dbReference>
<dbReference type="SUPFAM" id="SSF51735">
    <property type="entry name" value="NAD(P)-binding Rossmann-fold domains"/>
    <property type="match status" value="2"/>
</dbReference>
<organism evidence="2 3">
    <name type="scientific">Dendrobium thyrsiflorum</name>
    <name type="common">Pinecone-like raceme dendrobium</name>
    <name type="synonym">Orchid</name>
    <dbReference type="NCBI Taxonomy" id="117978"/>
    <lineage>
        <taxon>Eukaryota</taxon>
        <taxon>Viridiplantae</taxon>
        <taxon>Streptophyta</taxon>
        <taxon>Embryophyta</taxon>
        <taxon>Tracheophyta</taxon>
        <taxon>Spermatophyta</taxon>
        <taxon>Magnoliopsida</taxon>
        <taxon>Liliopsida</taxon>
        <taxon>Asparagales</taxon>
        <taxon>Orchidaceae</taxon>
        <taxon>Epidendroideae</taxon>
        <taxon>Malaxideae</taxon>
        <taxon>Dendrobiinae</taxon>
        <taxon>Dendrobium</taxon>
    </lineage>
</organism>
<evidence type="ECO:0000313" key="3">
    <source>
        <dbReference type="Proteomes" id="UP001552299"/>
    </source>
</evidence>
<reference evidence="2 3" key="1">
    <citation type="journal article" date="2024" name="Plant Biotechnol. J.">
        <title>Dendrobium thyrsiflorum genome and its molecular insights into genes involved in important horticultural traits.</title>
        <authorList>
            <person name="Chen B."/>
            <person name="Wang J.Y."/>
            <person name="Zheng P.J."/>
            <person name="Li K.L."/>
            <person name="Liang Y.M."/>
            <person name="Chen X.F."/>
            <person name="Zhang C."/>
            <person name="Zhao X."/>
            <person name="He X."/>
            <person name="Zhang G.Q."/>
            <person name="Liu Z.J."/>
            <person name="Xu Q."/>
        </authorList>
    </citation>
    <scope>NUCLEOTIDE SEQUENCE [LARGE SCALE GENOMIC DNA]</scope>
    <source>
        <strain evidence="2">GZMU011</strain>
    </source>
</reference>
<evidence type="ECO:0000256" key="1">
    <source>
        <dbReference type="ARBA" id="ARBA00023002"/>
    </source>
</evidence>